<feature type="binding site" evidence="5">
    <location>
        <position position="85"/>
    </location>
    <ligand>
        <name>FMN</name>
        <dbReference type="ChEBI" id="CHEBI:58210"/>
    </ligand>
</feature>
<evidence type="ECO:0000256" key="1">
    <source>
        <dbReference type="ARBA" id="ARBA00007301"/>
    </source>
</evidence>
<keyword evidence="2" id="KW-0285">Flavoprotein</keyword>
<feature type="domain" description="Pyridoxamine 5'-phosphate oxidase N-terminal" evidence="7">
    <location>
        <begin position="36"/>
        <end position="158"/>
    </location>
</feature>
<dbReference type="InterPro" id="IPR053451">
    <property type="entry name" value="Phenazine_biosynth_oxidase"/>
</dbReference>
<reference evidence="9 10" key="1">
    <citation type="submission" date="2017-05" db="EMBL/GenBank/DDBJ databases">
        <title>Complete genome sequence of Streptomyces sp. SCSIO 03032 revealed the diverse biosynthetic pathways for its bioactive secondary metabolites.</title>
        <authorList>
            <person name="Ma L."/>
            <person name="Zhu Y."/>
            <person name="Zhang W."/>
            <person name="Zhang G."/>
            <person name="Tian X."/>
            <person name="Zhang S."/>
            <person name="Zhang C."/>
        </authorList>
    </citation>
    <scope>NUCLEOTIDE SEQUENCE [LARGE SCALE GENOMIC DNA]</scope>
    <source>
        <strain evidence="9 10">SCSIO 03032</strain>
    </source>
</reference>
<dbReference type="PIRSF" id="PIRSF000190">
    <property type="entry name" value="Pyd_amn-ph_oxd"/>
    <property type="match status" value="1"/>
</dbReference>
<dbReference type="GO" id="GO:0004733">
    <property type="term" value="F:pyridoxamine phosphate oxidase activity"/>
    <property type="evidence" value="ECO:0007669"/>
    <property type="project" value="InterPro"/>
</dbReference>
<dbReference type="SUPFAM" id="SSF50475">
    <property type="entry name" value="FMN-binding split barrel"/>
    <property type="match status" value="1"/>
</dbReference>
<dbReference type="Pfam" id="PF10590">
    <property type="entry name" value="PNP_phzG_C"/>
    <property type="match status" value="1"/>
</dbReference>
<comment type="cofactor">
    <cofactor evidence="5">
        <name>FMN</name>
        <dbReference type="ChEBI" id="CHEBI:58210"/>
    </cofactor>
    <text evidence="5">Binds 1 FMN per subunit.</text>
</comment>
<keyword evidence="3 5" id="KW-0288">FMN</keyword>
<evidence type="ECO:0000256" key="6">
    <source>
        <dbReference type="SAM" id="MobiDB-lite"/>
    </source>
</evidence>
<evidence type="ECO:0000259" key="8">
    <source>
        <dbReference type="Pfam" id="PF10590"/>
    </source>
</evidence>
<feature type="binding site" evidence="5">
    <location>
        <position position="84"/>
    </location>
    <ligand>
        <name>FMN</name>
        <dbReference type="ChEBI" id="CHEBI:58210"/>
    </ligand>
</feature>
<evidence type="ECO:0000256" key="2">
    <source>
        <dbReference type="ARBA" id="ARBA00022630"/>
    </source>
</evidence>
<dbReference type="PANTHER" id="PTHR10851:SF0">
    <property type="entry name" value="PYRIDOXINE-5'-PHOSPHATE OXIDASE"/>
    <property type="match status" value="1"/>
</dbReference>
<dbReference type="KEGG" id="smao:CAG99_00505"/>
<dbReference type="AlphaFoldDB" id="A0A1W7CS34"/>
<evidence type="ECO:0000259" key="7">
    <source>
        <dbReference type="Pfam" id="PF01243"/>
    </source>
</evidence>
<feature type="domain" description="Pyridoxine 5'-phosphate oxidase dimerisation C-terminal" evidence="8">
    <location>
        <begin position="173"/>
        <end position="221"/>
    </location>
</feature>
<dbReference type="RefSeq" id="WP_086157043.1">
    <property type="nucleotide sequence ID" value="NZ_CP021121.1"/>
</dbReference>
<feature type="binding site" evidence="5">
    <location>
        <position position="107"/>
    </location>
    <ligand>
        <name>FMN</name>
        <dbReference type="ChEBI" id="CHEBI:58210"/>
    </ligand>
</feature>
<dbReference type="InterPro" id="IPR011576">
    <property type="entry name" value="Pyridox_Oxase_N"/>
</dbReference>
<dbReference type="GO" id="GO:0010181">
    <property type="term" value="F:FMN binding"/>
    <property type="evidence" value="ECO:0007669"/>
    <property type="project" value="InterPro"/>
</dbReference>
<dbReference type="InterPro" id="IPR012349">
    <property type="entry name" value="Split_barrel_FMN-bd"/>
</dbReference>
<feature type="binding site" evidence="5">
    <location>
        <position position="185"/>
    </location>
    <ligand>
        <name>FMN</name>
        <dbReference type="ChEBI" id="CHEBI:58210"/>
    </ligand>
</feature>
<comment type="similarity">
    <text evidence="1">Belongs to the pyridoxamine 5'-phosphate oxidase family.</text>
</comment>
<dbReference type="NCBIfam" id="NF038138">
    <property type="entry name" value="phena_PhzG"/>
    <property type="match status" value="1"/>
</dbReference>
<proteinExistence type="inferred from homology"/>
<dbReference type="EMBL" id="CP021121">
    <property type="protein sequence ID" value="ARQ67522.1"/>
    <property type="molecule type" value="Genomic_DNA"/>
</dbReference>
<evidence type="ECO:0000313" key="10">
    <source>
        <dbReference type="Proteomes" id="UP000194218"/>
    </source>
</evidence>
<accession>A0A1W7CS34</accession>
<dbReference type="GO" id="GO:0008615">
    <property type="term" value="P:pyridoxine biosynthetic process"/>
    <property type="evidence" value="ECO:0007669"/>
    <property type="project" value="InterPro"/>
</dbReference>
<dbReference type="Proteomes" id="UP000194218">
    <property type="component" value="Chromosome"/>
</dbReference>
<sequence>MDSSRFESLTGTVGLDFPEYDAPPDRPLGLVRRWLAEAVERGVREPRSMALATSDRAGRASNRMVTVTRLDDAGLVFSTHATSRKGREMEATGWASGLLYWRETSQQIVLSGPVARLGDEESDALWAARPVPLHPMSHLSHQSEPLGDPEALRGRARRLEAAGAPLPRPARFAGYLLGPESVEFWSAAPDRLHRRLRYAREAGEAGEAGGTEGWRVTRLQP</sequence>
<evidence type="ECO:0000256" key="3">
    <source>
        <dbReference type="ARBA" id="ARBA00022643"/>
    </source>
</evidence>
<dbReference type="Gene3D" id="2.30.110.10">
    <property type="entry name" value="Electron Transport, Fmn-binding Protein, Chain A"/>
    <property type="match status" value="1"/>
</dbReference>
<dbReference type="Pfam" id="PF01243">
    <property type="entry name" value="PNPOx_N"/>
    <property type="match status" value="1"/>
</dbReference>
<keyword evidence="4" id="KW-0560">Oxidoreductase</keyword>
<dbReference type="PANTHER" id="PTHR10851">
    <property type="entry name" value="PYRIDOXINE-5-PHOSPHATE OXIDASE"/>
    <property type="match status" value="1"/>
</dbReference>
<organism evidence="9 10">
    <name type="scientific">Streptomyces marincola</name>
    <dbReference type="NCBI Taxonomy" id="2878388"/>
    <lineage>
        <taxon>Bacteria</taxon>
        <taxon>Bacillati</taxon>
        <taxon>Actinomycetota</taxon>
        <taxon>Actinomycetes</taxon>
        <taxon>Kitasatosporales</taxon>
        <taxon>Streptomycetaceae</taxon>
        <taxon>Streptomyces</taxon>
    </lineage>
</organism>
<gene>
    <name evidence="9" type="ORF">CAG99_00505</name>
</gene>
<evidence type="ECO:0000256" key="5">
    <source>
        <dbReference type="PIRSR" id="PIRSR000190-2"/>
    </source>
</evidence>
<protein>
    <submittedName>
        <fullName evidence="9">Phenazine biosynthesis protein</fullName>
    </submittedName>
</protein>
<dbReference type="InterPro" id="IPR000659">
    <property type="entry name" value="Pyridox_Oxase"/>
</dbReference>
<feature type="binding site" evidence="5">
    <location>
        <position position="195"/>
    </location>
    <ligand>
        <name>FMN</name>
        <dbReference type="ChEBI" id="CHEBI:58210"/>
    </ligand>
</feature>
<evidence type="ECO:0000313" key="9">
    <source>
        <dbReference type="EMBL" id="ARQ67522.1"/>
    </source>
</evidence>
<dbReference type="OrthoDB" id="9780392at2"/>
<dbReference type="NCBIfam" id="NF004231">
    <property type="entry name" value="PRK05679.1"/>
    <property type="match status" value="1"/>
</dbReference>
<evidence type="ECO:0000256" key="4">
    <source>
        <dbReference type="ARBA" id="ARBA00023002"/>
    </source>
</evidence>
<keyword evidence="10" id="KW-1185">Reference proteome</keyword>
<name>A0A1W7CS34_9ACTN</name>
<dbReference type="InterPro" id="IPR019576">
    <property type="entry name" value="Pyridoxamine_oxidase_dimer_C"/>
</dbReference>
<feature type="region of interest" description="Disordered" evidence="6">
    <location>
        <begin position="202"/>
        <end position="221"/>
    </location>
</feature>
<feature type="binding site" evidence="5">
    <location>
        <begin position="142"/>
        <end position="143"/>
    </location>
    <ligand>
        <name>FMN</name>
        <dbReference type="ChEBI" id="CHEBI:58210"/>
    </ligand>
</feature>